<sequence>MSRTRKILAVCAVVAATVLSGAAPALAAALTDGHASSQPRDGGPSSSEGHAT</sequence>
<feature type="chain" id="PRO_5046191517" evidence="2">
    <location>
        <begin position="28"/>
        <end position="52"/>
    </location>
</feature>
<organism evidence="3 4">
    <name type="scientific">Streptomyces durbertensis</name>
    <dbReference type="NCBI Taxonomy" id="2448886"/>
    <lineage>
        <taxon>Bacteria</taxon>
        <taxon>Bacillati</taxon>
        <taxon>Actinomycetota</taxon>
        <taxon>Actinomycetes</taxon>
        <taxon>Kitasatosporales</taxon>
        <taxon>Streptomycetaceae</taxon>
        <taxon>Streptomyces</taxon>
    </lineage>
</organism>
<dbReference type="EMBL" id="WMLF01000581">
    <property type="protein sequence ID" value="MBB1246719.1"/>
    <property type="molecule type" value="Genomic_DNA"/>
</dbReference>
<name>A0ABR6EQ65_9ACTN</name>
<evidence type="ECO:0000313" key="3">
    <source>
        <dbReference type="EMBL" id="MBB1246719.1"/>
    </source>
</evidence>
<dbReference type="Proteomes" id="UP000766698">
    <property type="component" value="Unassembled WGS sequence"/>
</dbReference>
<keyword evidence="4" id="KW-1185">Reference proteome</keyword>
<comment type="caution">
    <text evidence="3">The sequence shown here is derived from an EMBL/GenBank/DDBJ whole genome shotgun (WGS) entry which is preliminary data.</text>
</comment>
<accession>A0ABR6EQ65</accession>
<evidence type="ECO:0000256" key="1">
    <source>
        <dbReference type="SAM" id="MobiDB-lite"/>
    </source>
</evidence>
<keyword evidence="2" id="KW-0732">Signal</keyword>
<gene>
    <name evidence="3" type="ORF">GL263_24665</name>
</gene>
<feature type="signal peptide" evidence="2">
    <location>
        <begin position="1"/>
        <end position="27"/>
    </location>
</feature>
<proteinExistence type="predicted"/>
<feature type="region of interest" description="Disordered" evidence="1">
    <location>
        <begin position="31"/>
        <end position="52"/>
    </location>
</feature>
<reference evidence="4" key="1">
    <citation type="journal article" date="2020" name="Syst. Appl. Microbiol.">
        <title>Streptomyces alkaliterrae sp. nov., isolated from an alkaline soil, and emended descriptions of Streptomyces alkaliphilus, Streptomyces calidiresistens and Streptomyces durbertensis.</title>
        <authorList>
            <person name="Swiecimska M."/>
            <person name="Golinska P."/>
            <person name="Nouioui I."/>
            <person name="Wypij M."/>
            <person name="Rai M."/>
            <person name="Sangal V."/>
            <person name="Goodfellow M."/>
        </authorList>
    </citation>
    <scope>NUCLEOTIDE SEQUENCE [LARGE SCALE GENOMIC DNA]</scope>
    <source>
        <strain evidence="4">DSM 104538</strain>
    </source>
</reference>
<evidence type="ECO:0000313" key="4">
    <source>
        <dbReference type="Proteomes" id="UP000766698"/>
    </source>
</evidence>
<protein>
    <submittedName>
        <fullName evidence="3">Uncharacterized protein</fullName>
    </submittedName>
</protein>
<evidence type="ECO:0000256" key="2">
    <source>
        <dbReference type="SAM" id="SignalP"/>
    </source>
</evidence>
<dbReference type="RefSeq" id="WP_182857952.1">
    <property type="nucleotide sequence ID" value="NZ_WMLF01000581.1"/>
</dbReference>